<evidence type="ECO:0000313" key="3">
    <source>
        <dbReference type="Ensembl" id="ENSDCDP00010037609.1"/>
    </source>
</evidence>
<keyword evidence="2" id="KW-0732">Signal</keyword>
<proteinExistence type="predicted"/>
<accession>A0AAY4CXX5</accession>
<evidence type="ECO:0000256" key="1">
    <source>
        <dbReference type="SAM" id="MobiDB-lite"/>
    </source>
</evidence>
<evidence type="ECO:0000313" key="4">
    <source>
        <dbReference type="Proteomes" id="UP000694580"/>
    </source>
</evidence>
<feature type="signal peptide" evidence="2">
    <location>
        <begin position="1"/>
        <end position="25"/>
    </location>
</feature>
<keyword evidence="4" id="KW-1185">Reference proteome</keyword>
<reference evidence="3 4" key="1">
    <citation type="submission" date="2020-06" db="EMBL/GenBank/DDBJ databases">
        <authorList>
            <consortium name="Wellcome Sanger Institute Data Sharing"/>
        </authorList>
    </citation>
    <scope>NUCLEOTIDE SEQUENCE [LARGE SCALE GENOMIC DNA]</scope>
</reference>
<dbReference type="GeneTree" id="ENSGT01030000235079"/>
<reference evidence="3" key="3">
    <citation type="submission" date="2025-09" db="UniProtKB">
        <authorList>
            <consortium name="Ensembl"/>
        </authorList>
    </citation>
    <scope>IDENTIFICATION</scope>
</reference>
<name>A0AAY4CXX5_9TELE</name>
<sequence>MAAARCVRILLLASVLAGLLRESPCRSLHRPGTGGAGAQRRPRRGGPEGRGSGHCAPLAAPWAESVGPAGDRGLSYRVRVLPGFGESRRRAVFIEQPLFRFVRRVYRCCQAGHRCGGVKGIQGRMSGDMEFVLSDDVLAKAVTRAEIHLQLSNPLQLNVLPLLSYLELPTRYHLWPGDKVLQLKVDLLFLFQALQQVAGGARGGPSLIDIRRVGGLTRPGATKPQEWDLSLQNTIWGEGDDRATLSPALELGLVLQCSSAGRPTPCESNGLKLMHTPFIALSYR</sequence>
<feature type="region of interest" description="Disordered" evidence="1">
    <location>
        <begin position="28"/>
        <end position="53"/>
    </location>
</feature>
<feature type="chain" id="PRO_5044257953" evidence="2">
    <location>
        <begin position="26"/>
        <end position="284"/>
    </location>
</feature>
<reference evidence="3" key="2">
    <citation type="submission" date="2025-08" db="UniProtKB">
        <authorList>
            <consortium name="Ensembl"/>
        </authorList>
    </citation>
    <scope>IDENTIFICATION</scope>
</reference>
<gene>
    <name evidence="3" type="primary">si:ch211-170d8.2</name>
</gene>
<dbReference type="Proteomes" id="UP000694580">
    <property type="component" value="Chromosome 11"/>
</dbReference>
<dbReference type="AlphaFoldDB" id="A0AAY4CXX5"/>
<organism evidence="3 4">
    <name type="scientific">Denticeps clupeoides</name>
    <name type="common">denticle herring</name>
    <dbReference type="NCBI Taxonomy" id="299321"/>
    <lineage>
        <taxon>Eukaryota</taxon>
        <taxon>Metazoa</taxon>
        <taxon>Chordata</taxon>
        <taxon>Craniata</taxon>
        <taxon>Vertebrata</taxon>
        <taxon>Euteleostomi</taxon>
        <taxon>Actinopterygii</taxon>
        <taxon>Neopterygii</taxon>
        <taxon>Teleostei</taxon>
        <taxon>Clupei</taxon>
        <taxon>Clupeiformes</taxon>
        <taxon>Denticipitoidei</taxon>
        <taxon>Denticipitidae</taxon>
        <taxon>Denticeps</taxon>
    </lineage>
</organism>
<evidence type="ECO:0000256" key="2">
    <source>
        <dbReference type="SAM" id="SignalP"/>
    </source>
</evidence>
<protein>
    <submittedName>
        <fullName evidence="3">Uncharacterized protein</fullName>
    </submittedName>
</protein>
<dbReference type="Ensembl" id="ENSDCDT00010047193.1">
    <property type="protein sequence ID" value="ENSDCDP00010037609.1"/>
    <property type="gene ID" value="ENSDCDG00010024494.1"/>
</dbReference>